<dbReference type="GO" id="GO:0016874">
    <property type="term" value="F:ligase activity"/>
    <property type="evidence" value="ECO:0007669"/>
    <property type="project" value="UniProtKB-KW"/>
</dbReference>
<dbReference type="InterPro" id="IPR001242">
    <property type="entry name" value="Condensation_dom"/>
</dbReference>
<dbReference type="FunFam" id="3.30.300.30:FF:000015">
    <property type="entry name" value="Nonribosomal peptide synthase SidD"/>
    <property type="match status" value="2"/>
</dbReference>
<dbReference type="InterPro" id="IPR009081">
    <property type="entry name" value="PP-bd_ACP"/>
</dbReference>
<dbReference type="Gene3D" id="3.30.559.30">
    <property type="entry name" value="Nonribosomal peptide synthetase, condensation domain"/>
    <property type="match status" value="2"/>
</dbReference>
<dbReference type="InterPro" id="IPR000873">
    <property type="entry name" value="AMP-dep_synth/lig_dom"/>
</dbReference>
<evidence type="ECO:0000256" key="3">
    <source>
        <dbReference type="ARBA" id="ARBA00022598"/>
    </source>
</evidence>
<evidence type="ECO:0000313" key="8">
    <source>
        <dbReference type="Proteomes" id="UP000193240"/>
    </source>
</evidence>
<dbReference type="Gene3D" id="3.30.559.10">
    <property type="entry name" value="Chloramphenicol acetyltransferase-like domain"/>
    <property type="match status" value="2"/>
</dbReference>
<dbReference type="InterPro" id="IPR023213">
    <property type="entry name" value="CAT-like_dom_sf"/>
</dbReference>
<dbReference type="OMA" id="CTPISTI"/>
<dbReference type="GO" id="GO:0005737">
    <property type="term" value="C:cytoplasm"/>
    <property type="evidence" value="ECO:0007669"/>
    <property type="project" value="TreeGrafter"/>
</dbReference>
<dbReference type="PROSITE" id="PS00455">
    <property type="entry name" value="AMP_BINDING"/>
    <property type="match status" value="1"/>
</dbReference>
<dbReference type="STRING" id="105696.A0A1Y2MAW5"/>
<dbReference type="Pfam" id="PF00668">
    <property type="entry name" value="Condensation"/>
    <property type="match status" value="2"/>
</dbReference>
<protein>
    <recommendedName>
        <fullName evidence="6">Carrier domain-containing protein</fullName>
    </recommendedName>
</protein>
<dbReference type="NCBIfam" id="TIGR01733">
    <property type="entry name" value="AA-adenyl-dom"/>
    <property type="match status" value="2"/>
</dbReference>
<keyword evidence="3" id="KW-0436">Ligase</keyword>
<evidence type="ECO:0000259" key="6">
    <source>
        <dbReference type="PROSITE" id="PS50075"/>
    </source>
</evidence>
<dbReference type="Gene3D" id="1.10.1200.10">
    <property type="entry name" value="ACP-like"/>
    <property type="match status" value="2"/>
</dbReference>
<dbReference type="InterPro" id="IPR045851">
    <property type="entry name" value="AMP-bd_C_sf"/>
</dbReference>
<dbReference type="Gene3D" id="3.40.50.12780">
    <property type="entry name" value="N-terminal domain of ligase-like"/>
    <property type="match status" value="2"/>
</dbReference>
<keyword evidence="2" id="KW-0597">Phosphoprotein</keyword>
<dbReference type="GO" id="GO:0044550">
    <property type="term" value="P:secondary metabolite biosynthetic process"/>
    <property type="evidence" value="ECO:0007669"/>
    <property type="project" value="TreeGrafter"/>
</dbReference>
<organism evidence="7 8">
    <name type="scientific">Epicoccum nigrum</name>
    <name type="common">Soil fungus</name>
    <name type="synonym">Epicoccum purpurascens</name>
    <dbReference type="NCBI Taxonomy" id="105696"/>
    <lineage>
        <taxon>Eukaryota</taxon>
        <taxon>Fungi</taxon>
        <taxon>Dikarya</taxon>
        <taxon>Ascomycota</taxon>
        <taxon>Pezizomycotina</taxon>
        <taxon>Dothideomycetes</taxon>
        <taxon>Pleosporomycetidae</taxon>
        <taxon>Pleosporales</taxon>
        <taxon>Pleosporineae</taxon>
        <taxon>Didymellaceae</taxon>
        <taxon>Epicoccum</taxon>
    </lineage>
</organism>
<accession>A0A1Y2MAW5</accession>
<dbReference type="InterPro" id="IPR010071">
    <property type="entry name" value="AA_adenyl_dom"/>
</dbReference>
<dbReference type="InterPro" id="IPR020806">
    <property type="entry name" value="PKS_PP-bd"/>
</dbReference>
<evidence type="ECO:0000256" key="2">
    <source>
        <dbReference type="ARBA" id="ARBA00022553"/>
    </source>
</evidence>
<name>A0A1Y2MAW5_EPING</name>
<comment type="similarity">
    <text evidence="4">Belongs to the NRP synthetase family.</text>
</comment>
<evidence type="ECO:0000256" key="5">
    <source>
        <dbReference type="SAM" id="MobiDB-lite"/>
    </source>
</evidence>
<dbReference type="Pfam" id="PF00550">
    <property type="entry name" value="PP-binding"/>
    <property type="match status" value="2"/>
</dbReference>
<dbReference type="GO" id="GO:0031177">
    <property type="term" value="F:phosphopantetheine binding"/>
    <property type="evidence" value="ECO:0007669"/>
    <property type="project" value="InterPro"/>
</dbReference>
<evidence type="ECO:0000256" key="1">
    <source>
        <dbReference type="ARBA" id="ARBA00022450"/>
    </source>
</evidence>
<feature type="domain" description="Carrier" evidence="6">
    <location>
        <begin position="739"/>
        <end position="815"/>
    </location>
</feature>
<dbReference type="Gene3D" id="3.30.300.30">
    <property type="match status" value="2"/>
</dbReference>
<gene>
    <name evidence="7" type="ORF">B5807_02959</name>
</gene>
<dbReference type="InterPro" id="IPR006162">
    <property type="entry name" value="Ppantetheine_attach_site"/>
</dbReference>
<dbReference type="EMBL" id="KZ107839">
    <property type="protein sequence ID" value="OSS52617.1"/>
    <property type="molecule type" value="Genomic_DNA"/>
</dbReference>
<dbReference type="GO" id="GO:0043041">
    <property type="term" value="P:amino acid activation for nonribosomal peptide biosynthetic process"/>
    <property type="evidence" value="ECO:0007669"/>
    <property type="project" value="TreeGrafter"/>
</dbReference>
<dbReference type="PROSITE" id="PS50075">
    <property type="entry name" value="CARRIER"/>
    <property type="match status" value="2"/>
</dbReference>
<dbReference type="PANTHER" id="PTHR45527">
    <property type="entry name" value="NONRIBOSOMAL PEPTIDE SYNTHETASE"/>
    <property type="match status" value="1"/>
</dbReference>
<feature type="domain" description="Carrier" evidence="6">
    <location>
        <begin position="1810"/>
        <end position="1886"/>
    </location>
</feature>
<dbReference type="CDD" id="cd05918">
    <property type="entry name" value="A_NRPS_SidN3_like"/>
    <property type="match status" value="2"/>
</dbReference>
<keyword evidence="8" id="KW-1185">Reference proteome</keyword>
<dbReference type="InterPro" id="IPR020845">
    <property type="entry name" value="AMP-binding_CS"/>
</dbReference>
<dbReference type="SMART" id="SM00823">
    <property type="entry name" value="PKS_PP"/>
    <property type="match status" value="2"/>
</dbReference>
<keyword evidence="1" id="KW-0596">Phosphopantetheine</keyword>
<dbReference type="Proteomes" id="UP000193240">
    <property type="component" value="Unassembled WGS sequence"/>
</dbReference>
<dbReference type="PANTHER" id="PTHR45527:SF1">
    <property type="entry name" value="FATTY ACID SYNTHASE"/>
    <property type="match status" value="1"/>
</dbReference>
<dbReference type="InterPro" id="IPR042099">
    <property type="entry name" value="ANL_N_sf"/>
</dbReference>
<sequence length="2366" mass="263270">MAHAPDLSRVDQDDLRQDFCIEFDDQWASWVPISGGLGLLLSVHLQTSTPSFHMSVAASGQLCEIITHVDQMSSPRGYLESIYQTHQGNFALSGSPQVFWLRTDSSASVPTPGGSFDLGPGDNTAGSGIPSQIRCTIIETHNSFALHFEVKGDYSECTFRFLCQLEYISKQLLSTTTNGSTLKELDLICDKDRRDLQRWNQQPPSTVMCTIPELFRQRVLDSPESPAVQSWDGVLTYTELDIFSSQLSSKLQEAGACLGQCIPLCFEKSVWTVVGMLGVLKAGCSFLLMDVSHPTNRLQTLSSEVNATLILSSVAQKGRAAQLAPKVIVVSNDVTQQTTTNAHHEIEVDPSAVAAVVFTSGTTGTPKGIQIEHRSICSSLLALAKLGGVNRQTRYYQFSSYAFDAGFGEIVMTLISGGCICVPSDEDRLNNLAKSICAFNATAVLLTPTVVRLLSPSDVPCLRTLISGGERVTQDIVKLWGSRLDLVIVYGPAETTVACVAKKALPPVDSATRVGFPLNSRVWIALLDNPNKLAPVGAVGELVVEGPGIARNYINSHLDSANLFSDSTPWAKSWEMSLTQIERCYRTGDMAYFTEDGEIVFVGRRDRQIKLRGQRIELEDIENKLQKHNQISETRIILELIHTHGQDSLVAFLHAPALRDIPERFLDGEPGHMTEQMELEIEKLRVRMAEELPAYMWPGVWIPLQDLPLSPTGKLDRRELVRRGQNYCSNMQTDTHEQPGLPLTESNLARMWRQILNFATPNLHSDAHFFRLGGDSLSSMRLVTLANKENYHLTMEKVFRNPTLCDMAIAMQRDLDTDSPSNMVTRVPFYSREETDQIWSLLEDYGLIREQVASILPCTALQEGMFSLSLALPSLYSSQFLFKLPSTVDLELFKVACARAIEAYPILRTAIVPSSSNLLQVVLRNGAEWTEVNQDIVSFLSADQAVSFDLGQPLNKLHHVHDPSTNLSHLVWTLHHAVYDGWSLEHVVETIRQSYYRHSRETGPQGTFEDFVQFCYESDQRKSELFWTEQLEFAPTPSFPNYSRAGHLAADDSSLRYTITPPTDATPGVTTTILARATWALLLSEYEGSDDVTFGNSLHGRNSLPHHLQHVVGPTVTTLPVRVKIDRTQTIRNFLDDLQVQFLAMIPHEQFGLSQILAISHDVKNSASIRTLLIVQIASTSSLEEKELRLEEVERSLHEYPLVLTLEPEGSKIELVATYDSATLSSSQVQRIVQQFEQTFNEICSVPTDTRVGDLDLASEADKSAMFQWNAKHHKALDVGVHDLIHEQVKRDPTSQAICSSHVSLSYAELDRLSDNLAGEVGRLGLGLGSVVGILFDKSHWAIVSILAIIKAGCAFAPLSPTNPRNRLEDIAREAEINVVLCSPTQEARFPSPPWQTIVVTDHTVRSFQSIAQAEIKFVSPECVLYVLSTSGTTGIPKVFAVQHKSFATGAIARAPLIKRGPQSRVLQFAPYVFDPSVEDILTTLMFGGCICVPSDEDIMGDISAYMKAARVNFANITPSVAHTLRHDELPDLKILLLSGEAPDQALVDKWDGRVHLMNGYGPSECSVKCSINCHLSRDDPRNIGHSIGTSLWVVKPTNHYLLTPLGGVGELVIESPNLARGYLNRTTSTEERFVTSPPWLRSLRYGHEAPIYKTGDLVRQREDGSIVYIGRADLQLKLRGQRLEGEEVRQRIQECLLDEQLQVIVDIARLQGQDEDTLVAYLARESAPRAATVDKDPVLQQRLMTMKESLLLRLRSVLPEYMIPSVFLAVTNIPVTANGKTDRRVLKAQTLRQRLEPQLLLAGNNFVEKVVSENEKILHSLWQRLLGLDRDRFGANAHFFELGGSSLTTIKLSAAIRDLGYSLPAQQIFRQPVLSAMAAQMKPLKKIHKIGPAQFSLLGRLGRSIDDLWDCLCLYDIKKEGIEDAYPCTRIQRMFTREEMIAPGGNTFQHIVPLPTDIDLVRFTSALERILRTSTLLRTRFVQLSSEIVQIVLKDESIYSKIEFLTPLGFENRKTSWRWDLGQPQSRFSIIDGGDSQSRYFAWSCTHAMFDPWSRKMLLEDLDFAYHNNSTPPVRPQYNHFIEYVYDLDSKRARCMLAQEAENENFFNFFEFDGTRVPQVTHRLSLDVAFPASLPSGMSYATVMVTVWVIVAAHVEGHNRFLFNIMFGGRDADFSGIESLMGPSLTTAPLSTDIDVHATIRRNVGTVQDGVDEAASIQHSPVLDDKLQQLLETAPLVIVNPSDDYVEIPTKHLGLIRSRAEVRPSADALVMNFCLHTGNSGVDLLAEIDPEFFPVDKAIQYFGYMEKALMHIFSPGGLDTTVAQIVFGSGIPTRSVHISTDQSWGTSDTGNSALPRSGNGFDSQG</sequence>
<dbReference type="SUPFAM" id="SSF52777">
    <property type="entry name" value="CoA-dependent acyltransferases"/>
    <property type="match status" value="4"/>
</dbReference>
<dbReference type="InParanoid" id="A0A1Y2MAW5"/>
<feature type="region of interest" description="Disordered" evidence="5">
    <location>
        <begin position="2339"/>
        <end position="2366"/>
    </location>
</feature>
<dbReference type="PROSITE" id="PS00012">
    <property type="entry name" value="PHOSPHOPANTETHEINE"/>
    <property type="match status" value="2"/>
</dbReference>
<dbReference type="SUPFAM" id="SSF47336">
    <property type="entry name" value="ACP-like"/>
    <property type="match status" value="2"/>
</dbReference>
<proteinExistence type="inferred from homology"/>
<evidence type="ECO:0000313" key="7">
    <source>
        <dbReference type="EMBL" id="OSS52617.1"/>
    </source>
</evidence>
<dbReference type="CDD" id="cd19545">
    <property type="entry name" value="FUM14_C_NRPS-like"/>
    <property type="match status" value="1"/>
</dbReference>
<reference evidence="7 8" key="1">
    <citation type="journal article" date="2017" name="Genome Announc.">
        <title>Genome sequence of the saprophytic ascomycete Epicoccum nigrum ICMP 19927 strain isolated from New Zealand.</title>
        <authorList>
            <person name="Fokin M."/>
            <person name="Fleetwood D."/>
            <person name="Weir B.S."/>
            <person name="Villas-Boas S.G."/>
        </authorList>
    </citation>
    <scope>NUCLEOTIDE SEQUENCE [LARGE SCALE GENOMIC DNA]</scope>
    <source>
        <strain evidence="7 8">ICMP 19927</strain>
    </source>
</reference>
<dbReference type="InterPro" id="IPR036736">
    <property type="entry name" value="ACP-like_sf"/>
</dbReference>
<dbReference type="SUPFAM" id="SSF56801">
    <property type="entry name" value="Acetyl-CoA synthetase-like"/>
    <property type="match status" value="2"/>
</dbReference>
<evidence type="ECO:0000256" key="4">
    <source>
        <dbReference type="ARBA" id="ARBA00029454"/>
    </source>
</evidence>
<dbReference type="Pfam" id="PF00501">
    <property type="entry name" value="AMP-binding"/>
    <property type="match status" value="2"/>
</dbReference>